<comment type="cofactor">
    <cofactor evidence="2 5">
        <name>Mg(2+)</name>
        <dbReference type="ChEBI" id="CHEBI:18420"/>
    </cofactor>
</comment>
<reference evidence="6 7" key="1">
    <citation type="submission" date="2023-07" db="EMBL/GenBank/DDBJ databases">
        <title>Genomic Encyclopedia of Type Strains, Phase IV (KMG-IV): sequencing the most valuable type-strain genomes for metagenomic binning, comparative biology and taxonomic classification.</title>
        <authorList>
            <person name="Goeker M."/>
        </authorList>
    </citation>
    <scope>NUCLEOTIDE SEQUENCE [LARGE SCALE GENOMIC DNA]</scope>
    <source>
        <strain evidence="6 7">DSM 4006</strain>
    </source>
</reference>
<comment type="similarity">
    <text evidence="5">Belongs to the inositol monophosphatase superfamily.</text>
</comment>
<dbReference type="Gene3D" id="3.30.540.10">
    <property type="entry name" value="Fructose-1,6-Bisphosphatase, subunit A, domain 1"/>
    <property type="match status" value="1"/>
</dbReference>
<dbReference type="EC" id="3.1.3.25" evidence="5"/>
<keyword evidence="3 5" id="KW-0479">Metal-binding</keyword>
<sequence>MEVFDITHREPGADLQVVLATAMQAAAAAGAYFRARIDEQKDVKIKTTLADVVTEVDPACERMIRDIITAAFPNHSILGEETTAPGTEASAAAVAEVADHPSLWIIDPLDGTTNFVAAIPLSVVSIGYAEHGALRVGVVYDPYRDELFYAIAGLGAYVTNAADAKAWGQRVSTGASLSMPGRRLQVTETDALHRSIVATGFPARGEVRARMTEAGWQLSGMVKNLRALGAAALHLAYVAAGRIDAFYECDLNAWDLAGGVCLVLEAGGTVAELGGGPYTLQVRDIVASGHPALTREIQSLVGAGSDERSGEKKR</sequence>
<organism evidence="6 7">
    <name type="scientific">Alicyclobacillus cycloheptanicus</name>
    <dbReference type="NCBI Taxonomy" id="1457"/>
    <lineage>
        <taxon>Bacteria</taxon>
        <taxon>Bacillati</taxon>
        <taxon>Bacillota</taxon>
        <taxon>Bacilli</taxon>
        <taxon>Bacillales</taxon>
        <taxon>Alicyclobacillaceae</taxon>
        <taxon>Alicyclobacillus</taxon>
    </lineage>
</organism>
<dbReference type="GO" id="GO:0052834">
    <property type="term" value="F:inositol monophosphate phosphatase activity"/>
    <property type="evidence" value="ECO:0007669"/>
    <property type="project" value="UniProtKB-EC"/>
</dbReference>
<dbReference type="PANTHER" id="PTHR20854:SF4">
    <property type="entry name" value="INOSITOL-1-MONOPHOSPHATASE-RELATED"/>
    <property type="match status" value="1"/>
</dbReference>
<keyword evidence="4 5" id="KW-0460">Magnesium</keyword>
<dbReference type="PRINTS" id="PR00377">
    <property type="entry name" value="IMPHPHTASES"/>
</dbReference>
<evidence type="ECO:0000313" key="6">
    <source>
        <dbReference type="EMBL" id="MDQ0190894.1"/>
    </source>
</evidence>
<dbReference type="PANTHER" id="PTHR20854">
    <property type="entry name" value="INOSITOL MONOPHOSPHATASE"/>
    <property type="match status" value="1"/>
</dbReference>
<evidence type="ECO:0000256" key="2">
    <source>
        <dbReference type="ARBA" id="ARBA00001946"/>
    </source>
</evidence>
<keyword evidence="5 6" id="KW-0378">Hydrolase</keyword>
<dbReference type="EMBL" id="JAUSTP010000026">
    <property type="protein sequence ID" value="MDQ0190894.1"/>
    <property type="molecule type" value="Genomic_DNA"/>
</dbReference>
<dbReference type="PROSITE" id="PS00630">
    <property type="entry name" value="IMP_2"/>
    <property type="match status" value="1"/>
</dbReference>
<keyword evidence="7" id="KW-1185">Reference proteome</keyword>
<dbReference type="Pfam" id="PF00459">
    <property type="entry name" value="Inositol_P"/>
    <property type="match status" value="1"/>
</dbReference>
<evidence type="ECO:0000256" key="5">
    <source>
        <dbReference type="RuleBase" id="RU364068"/>
    </source>
</evidence>
<evidence type="ECO:0000256" key="1">
    <source>
        <dbReference type="ARBA" id="ARBA00001033"/>
    </source>
</evidence>
<dbReference type="Gene3D" id="3.40.190.80">
    <property type="match status" value="1"/>
</dbReference>
<dbReference type="SUPFAM" id="SSF56655">
    <property type="entry name" value="Carbohydrate phosphatase"/>
    <property type="match status" value="1"/>
</dbReference>
<evidence type="ECO:0000313" key="7">
    <source>
        <dbReference type="Proteomes" id="UP001232973"/>
    </source>
</evidence>
<dbReference type="Proteomes" id="UP001232973">
    <property type="component" value="Unassembled WGS sequence"/>
</dbReference>
<protein>
    <recommendedName>
        <fullName evidence="5">Inositol-1-monophosphatase</fullName>
        <ecNumber evidence="5">3.1.3.25</ecNumber>
    </recommendedName>
</protein>
<accession>A0ABT9XLJ7</accession>
<dbReference type="InterPro" id="IPR000760">
    <property type="entry name" value="Inositol_monophosphatase-like"/>
</dbReference>
<evidence type="ECO:0000256" key="4">
    <source>
        <dbReference type="ARBA" id="ARBA00022842"/>
    </source>
</evidence>
<evidence type="ECO:0000256" key="3">
    <source>
        <dbReference type="ARBA" id="ARBA00022723"/>
    </source>
</evidence>
<comment type="catalytic activity">
    <reaction evidence="1 5">
        <text>a myo-inositol phosphate + H2O = myo-inositol + phosphate</text>
        <dbReference type="Rhea" id="RHEA:24056"/>
        <dbReference type="ChEBI" id="CHEBI:15377"/>
        <dbReference type="ChEBI" id="CHEBI:17268"/>
        <dbReference type="ChEBI" id="CHEBI:43474"/>
        <dbReference type="ChEBI" id="CHEBI:84139"/>
        <dbReference type="EC" id="3.1.3.25"/>
    </reaction>
</comment>
<name>A0ABT9XLJ7_9BACL</name>
<dbReference type="InterPro" id="IPR033942">
    <property type="entry name" value="IMPase"/>
</dbReference>
<proteinExistence type="inferred from homology"/>
<gene>
    <name evidence="6" type="ORF">J2S03_002761</name>
</gene>
<dbReference type="InterPro" id="IPR020550">
    <property type="entry name" value="Inositol_monophosphatase_CS"/>
</dbReference>
<comment type="caution">
    <text evidence="6">The sequence shown here is derived from an EMBL/GenBank/DDBJ whole genome shotgun (WGS) entry which is preliminary data.</text>
</comment>
<dbReference type="CDD" id="cd01639">
    <property type="entry name" value="IMPase"/>
    <property type="match status" value="1"/>
</dbReference>
<dbReference type="RefSeq" id="WP_274456542.1">
    <property type="nucleotide sequence ID" value="NZ_CP067097.1"/>
</dbReference>